<dbReference type="FunCoup" id="E0VVM8">
    <property type="interactions" value="15"/>
</dbReference>
<dbReference type="CTD" id="8238616"/>
<reference evidence="4" key="3">
    <citation type="submission" date="2021-02" db="UniProtKB">
        <authorList>
            <consortium name="EnsemblMetazoa"/>
        </authorList>
    </citation>
    <scope>IDENTIFICATION</scope>
    <source>
        <strain evidence="4">USDA</strain>
    </source>
</reference>
<dbReference type="InParanoid" id="E0VVM8"/>
<protein>
    <recommendedName>
        <fullName evidence="6">Osiris</fullName>
    </recommendedName>
</protein>
<evidence type="ECO:0000313" key="4">
    <source>
        <dbReference type="EnsemblMetazoa" id="PHUM465410-PA"/>
    </source>
</evidence>
<dbReference type="EMBL" id="AAZO01005657">
    <property type="status" value="NOT_ANNOTATED_CDS"/>
    <property type="molecule type" value="Genomic_DNA"/>
</dbReference>
<dbReference type="KEGG" id="phu:Phum_PHUM465410"/>
<dbReference type="Pfam" id="PF07898">
    <property type="entry name" value="DUF1676"/>
    <property type="match status" value="1"/>
</dbReference>
<feature type="transmembrane region" description="Helical" evidence="1">
    <location>
        <begin position="257"/>
        <end position="277"/>
    </location>
</feature>
<keyword evidence="5" id="KW-1185">Reference proteome</keyword>
<feature type="transmembrane region" description="Helical" evidence="1">
    <location>
        <begin position="203"/>
        <end position="225"/>
    </location>
</feature>
<dbReference type="InterPro" id="IPR012464">
    <property type="entry name" value="DUF1676"/>
</dbReference>
<dbReference type="eggNOG" id="ENOG502SZN6">
    <property type="taxonomic scope" value="Eukaryota"/>
</dbReference>
<gene>
    <name evidence="4" type="primary">8238616</name>
    <name evidence="3" type="ORF">Phum_PHUM465410</name>
</gene>
<evidence type="ECO:0008006" key="6">
    <source>
        <dbReference type="Google" id="ProtNLM"/>
    </source>
</evidence>
<reference evidence="3" key="1">
    <citation type="submission" date="2007-04" db="EMBL/GenBank/DDBJ databases">
        <title>Annotation of Pediculus humanus corporis strain USDA.</title>
        <authorList>
            <person name="Kirkness E."/>
            <person name="Hannick L."/>
            <person name="Hass B."/>
            <person name="Bruggner R."/>
            <person name="Lawson D."/>
            <person name="Bidwell S."/>
            <person name="Joardar V."/>
            <person name="Caler E."/>
            <person name="Walenz B."/>
            <person name="Inman J."/>
            <person name="Schobel S."/>
            <person name="Galinsky K."/>
            <person name="Amedeo P."/>
            <person name="Strausberg R."/>
        </authorList>
    </citation>
    <scope>NUCLEOTIDE SEQUENCE</scope>
    <source>
        <strain evidence="3">USDA</strain>
    </source>
</reference>
<keyword evidence="1" id="KW-0812">Transmembrane</keyword>
<evidence type="ECO:0000313" key="3">
    <source>
        <dbReference type="EMBL" id="EEB17434.1"/>
    </source>
</evidence>
<keyword evidence="1" id="KW-1133">Transmembrane helix</keyword>
<dbReference type="EnsemblMetazoa" id="PHUM465410-RA">
    <property type="protein sequence ID" value="PHUM465410-PA"/>
    <property type="gene ID" value="PHUM465410"/>
</dbReference>
<keyword evidence="1" id="KW-0472">Membrane</keyword>
<feature type="signal peptide" evidence="2">
    <location>
        <begin position="1"/>
        <end position="21"/>
    </location>
</feature>
<dbReference type="HOGENOM" id="CLU_850743_0_0_1"/>
<evidence type="ECO:0000313" key="5">
    <source>
        <dbReference type="Proteomes" id="UP000009046"/>
    </source>
</evidence>
<feature type="transmembrane region" description="Helical" evidence="1">
    <location>
        <begin position="232"/>
        <end position="251"/>
    </location>
</feature>
<dbReference type="GO" id="GO:0016020">
    <property type="term" value="C:membrane"/>
    <property type="evidence" value="ECO:0007669"/>
    <property type="project" value="TreeGrafter"/>
</dbReference>
<feature type="chain" id="PRO_5014570232" description="Osiris" evidence="2">
    <location>
        <begin position="22"/>
        <end position="327"/>
    </location>
</feature>
<name>E0VVM8_PEDHC</name>
<reference evidence="3" key="2">
    <citation type="submission" date="2007-04" db="EMBL/GenBank/DDBJ databases">
        <title>The genome of the human body louse.</title>
        <authorList>
            <consortium name="The Human Body Louse Genome Consortium"/>
            <person name="Kirkness E."/>
            <person name="Walenz B."/>
            <person name="Hass B."/>
            <person name="Bruggner R."/>
            <person name="Strausberg R."/>
        </authorList>
    </citation>
    <scope>NUCLEOTIDE SEQUENCE</scope>
    <source>
        <strain evidence="3">USDA</strain>
    </source>
</reference>
<dbReference type="RefSeq" id="XP_002430172.1">
    <property type="nucleotide sequence ID" value="XM_002430127.1"/>
</dbReference>
<evidence type="ECO:0000256" key="2">
    <source>
        <dbReference type="SAM" id="SignalP"/>
    </source>
</evidence>
<dbReference type="PANTHER" id="PTHR21879">
    <property type="entry name" value="FI03362P-RELATED-RELATED"/>
    <property type="match status" value="1"/>
</dbReference>
<accession>E0VVM8</accession>
<evidence type="ECO:0000256" key="1">
    <source>
        <dbReference type="SAM" id="Phobius"/>
    </source>
</evidence>
<dbReference type="AlphaFoldDB" id="E0VVM8"/>
<dbReference type="VEuPathDB" id="VectorBase:PHUM465410"/>
<proteinExistence type="predicted"/>
<dbReference type="Proteomes" id="UP000009046">
    <property type="component" value="Unassembled WGS sequence"/>
</dbReference>
<dbReference type="OrthoDB" id="7303967at2759"/>
<organism>
    <name type="scientific">Pediculus humanus subsp. corporis</name>
    <name type="common">Body louse</name>
    <dbReference type="NCBI Taxonomy" id="121224"/>
    <lineage>
        <taxon>Eukaryota</taxon>
        <taxon>Metazoa</taxon>
        <taxon>Ecdysozoa</taxon>
        <taxon>Arthropoda</taxon>
        <taxon>Hexapoda</taxon>
        <taxon>Insecta</taxon>
        <taxon>Pterygota</taxon>
        <taxon>Neoptera</taxon>
        <taxon>Paraneoptera</taxon>
        <taxon>Psocodea</taxon>
        <taxon>Troctomorpha</taxon>
        <taxon>Phthiraptera</taxon>
        <taxon>Anoplura</taxon>
        <taxon>Pediculidae</taxon>
        <taxon>Pediculus</taxon>
    </lineage>
</organism>
<sequence>MISRNFLLCFTGACLLVLTSASVTNRIDDNFSDVPRSYQENQKTNEVDDESSWWSFPSKQINMIQRMLSDCSSGDPFSVCLKAKAVTFLDRVLRKDSISLTDGLSLVADANASSRARSGRALTEEELVASLPRELGKKEETLDQMILGKLTEFFQGHKLQLNFADNDSTDVVEARKKGKKILPILAMGAYMASMWYAVTLKGIAAIAAKALVVGKIALVIAAIIARKKGKKILPYLILGKLWAASHMGLALKALAALALKALMIAKVALVLVGVIGLKKLFSGDQHDHHTYEVVAHEHHSDHHDRMFNTDPHGSHSLAYRAYVNNRN</sequence>
<dbReference type="EMBL" id="DS235812">
    <property type="protein sequence ID" value="EEB17434.1"/>
    <property type="molecule type" value="Genomic_DNA"/>
</dbReference>
<keyword evidence="2" id="KW-0732">Signal</keyword>
<dbReference type="GeneID" id="8238616"/>